<evidence type="ECO:0000313" key="2">
    <source>
        <dbReference type="Proteomes" id="UP000324897"/>
    </source>
</evidence>
<organism evidence="1 2">
    <name type="scientific">Eragrostis curvula</name>
    <name type="common">weeping love grass</name>
    <dbReference type="NCBI Taxonomy" id="38414"/>
    <lineage>
        <taxon>Eukaryota</taxon>
        <taxon>Viridiplantae</taxon>
        <taxon>Streptophyta</taxon>
        <taxon>Embryophyta</taxon>
        <taxon>Tracheophyta</taxon>
        <taxon>Spermatophyta</taxon>
        <taxon>Magnoliopsida</taxon>
        <taxon>Liliopsida</taxon>
        <taxon>Poales</taxon>
        <taxon>Poaceae</taxon>
        <taxon>PACMAD clade</taxon>
        <taxon>Chloridoideae</taxon>
        <taxon>Eragrostideae</taxon>
        <taxon>Eragrostidinae</taxon>
        <taxon>Eragrostis</taxon>
    </lineage>
</organism>
<comment type="caution">
    <text evidence="1">The sequence shown here is derived from an EMBL/GenBank/DDBJ whole genome shotgun (WGS) entry which is preliminary data.</text>
</comment>
<dbReference type="AlphaFoldDB" id="A0A5J9UFJ9"/>
<gene>
    <name evidence="1" type="ORF">EJB05_32001</name>
</gene>
<keyword evidence="2" id="KW-1185">Reference proteome</keyword>
<dbReference type="EMBL" id="RWGY01000026">
    <property type="protein sequence ID" value="TVU22316.1"/>
    <property type="molecule type" value="Genomic_DNA"/>
</dbReference>
<name>A0A5J9UFJ9_9POAL</name>
<feature type="non-terminal residue" evidence="1">
    <location>
        <position position="1"/>
    </location>
</feature>
<sequence length="63" mass="7223">MVNWAIGGFSACPMQTSASEWHLETARHHRDFYGGFKFGMYQKLLDQDDLVVMHDTGMTKAWA</sequence>
<reference evidence="1 2" key="1">
    <citation type="journal article" date="2019" name="Sci. Rep.">
        <title>A high-quality genome of Eragrostis curvula grass provides insights into Poaceae evolution and supports new strategies to enhance forage quality.</title>
        <authorList>
            <person name="Carballo J."/>
            <person name="Santos B.A.C.M."/>
            <person name="Zappacosta D."/>
            <person name="Garbus I."/>
            <person name="Selva J.P."/>
            <person name="Gallo C.A."/>
            <person name="Diaz A."/>
            <person name="Albertini E."/>
            <person name="Caccamo M."/>
            <person name="Echenique V."/>
        </authorList>
    </citation>
    <scope>NUCLEOTIDE SEQUENCE [LARGE SCALE GENOMIC DNA]</scope>
    <source>
        <strain evidence="2">cv. Victoria</strain>
        <tissue evidence="1">Leaf</tissue>
    </source>
</reference>
<dbReference type="Gramene" id="TVU22316">
    <property type="protein sequence ID" value="TVU22316"/>
    <property type="gene ID" value="EJB05_32001"/>
</dbReference>
<evidence type="ECO:0000313" key="1">
    <source>
        <dbReference type="EMBL" id="TVU22316.1"/>
    </source>
</evidence>
<protein>
    <submittedName>
        <fullName evidence="1">Uncharacterized protein</fullName>
    </submittedName>
</protein>
<dbReference type="Proteomes" id="UP000324897">
    <property type="component" value="Unassembled WGS sequence"/>
</dbReference>
<accession>A0A5J9UFJ9</accession>
<proteinExistence type="predicted"/>